<dbReference type="InterPro" id="IPR012338">
    <property type="entry name" value="Beta-lactam/transpept-like"/>
</dbReference>
<keyword evidence="2" id="KW-0378">Hydrolase</keyword>
<protein>
    <submittedName>
        <fullName evidence="2">Serine hydrolase</fullName>
    </submittedName>
</protein>
<sequence length="301" mass="31500">MNATAVVRTAHDALQAAGLRGSFLVRDVDTGDEIEIDADIELPVASLVKIPLAVVTLERVARGELDAATRIEVAPGRIRTPGPTGLSRFRHPAVVAIDDLLYLAVAISDNAAADALFDLTPPAAVDVAVRGLGLAGIAVRHRLGDLTDTPVERFGGAEPHLAQALAIGGGTSGGGHAVAQLDPSRANTGTARAYADLLTALWRPSAITPQTAARLRELLAANVIRHRLAPDFSSDAAQWSSKTGTLLNLRHEAGVVEHADGRTFAVVAMTESQTPAAVQTAAEALMGRVARDLRDTLRGRR</sequence>
<dbReference type="GO" id="GO:0016787">
    <property type="term" value="F:hydrolase activity"/>
    <property type="evidence" value="ECO:0007669"/>
    <property type="project" value="UniProtKB-KW"/>
</dbReference>
<dbReference type="Gene3D" id="3.40.710.10">
    <property type="entry name" value="DD-peptidase/beta-lactamase superfamily"/>
    <property type="match status" value="1"/>
</dbReference>
<accession>A0ABQ3XP35</accession>
<dbReference type="PANTHER" id="PTHR35333:SF3">
    <property type="entry name" value="BETA-LACTAMASE-TYPE TRANSPEPTIDASE FOLD CONTAINING PROTEIN"/>
    <property type="match status" value="1"/>
</dbReference>
<dbReference type="PANTHER" id="PTHR35333">
    <property type="entry name" value="BETA-LACTAMASE"/>
    <property type="match status" value="1"/>
</dbReference>
<dbReference type="Proteomes" id="UP000612282">
    <property type="component" value="Unassembled WGS sequence"/>
</dbReference>
<proteinExistence type="predicted"/>
<evidence type="ECO:0000313" key="3">
    <source>
        <dbReference type="Proteomes" id="UP000612282"/>
    </source>
</evidence>
<dbReference type="EMBL" id="BOMG01000105">
    <property type="protein sequence ID" value="GID60267.1"/>
    <property type="molecule type" value="Genomic_DNA"/>
</dbReference>
<dbReference type="SUPFAM" id="SSF56601">
    <property type="entry name" value="beta-lactamase/transpeptidase-like"/>
    <property type="match status" value="1"/>
</dbReference>
<organism evidence="2 3">
    <name type="scientific">Actinoplanes couchii</name>
    <dbReference type="NCBI Taxonomy" id="403638"/>
    <lineage>
        <taxon>Bacteria</taxon>
        <taxon>Bacillati</taxon>
        <taxon>Actinomycetota</taxon>
        <taxon>Actinomycetes</taxon>
        <taxon>Micromonosporales</taxon>
        <taxon>Micromonosporaceae</taxon>
        <taxon>Actinoplanes</taxon>
    </lineage>
</organism>
<gene>
    <name evidence="2" type="ORF">Aco03nite_086710</name>
</gene>
<feature type="domain" description="Beta-lactamase class A catalytic" evidence="1">
    <location>
        <begin position="22"/>
        <end position="270"/>
    </location>
</feature>
<dbReference type="Pfam" id="PF13354">
    <property type="entry name" value="Beta-lactamase2"/>
    <property type="match status" value="1"/>
</dbReference>
<evidence type="ECO:0000313" key="2">
    <source>
        <dbReference type="EMBL" id="GID60267.1"/>
    </source>
</evidence>
<reference evidence="2 3" key="1">
    <citation type="submission" date="2021-01" db="EMBL/GenBank/DDBJ databases">
        <title>Whole genome shotgun sequence of Actinoplanes couchii NBRC 106145.</title>
        <authorList>
            <person name="Komaki H."/>
            <person name="Tamura T."/>
        </authorList>
    </citation>
    <scope>NUCLEOTIDE SEQUENCE [LARGE SCALE GENOMIC DNA]</scope>
    <source>
        <strain evidence="2 3">NBRC 106145</strain>
    </source>
</reference>
<evidence type="ECO:0000259" key="1">
    <source>
        <dbReference type="Pfam" id="PF13354"/>
    </source>
</evidence>
<name>A0ABQ3XP35_9ACTN</name>
<dbReference type="InterPro" id="IPR000871">
    <property type="entry name" value="Beta-lactam_class-A"/>
</dbReference>
<dbReference type="InterPro" id="IPR045155">
    <property type="entry name" value="Beta-lactam_cat"/>
</dbReference>
<keyword evidence="3" id="KW-1185">Reference proteome</keyword>
<comment type="caution">
    <text evidence="2">The sequence shown here is derived from an EMBL/GenBank/DDBJ whole genome shotgun (WGS) entry which is preliminary data.</text>
</comment>
<dbReference type="RefSeq" id="WP_203807124.1">
    <property type="nucleotide sequence ID" value="NZ_BAAAQE010000105.1"/>
</dbReference>